<proteinExistence type="predicted"/>
<protein>
    <submittedName>
        <fullName evidence="1">Uncharacterized protein</fullName>
    </submittedName>
</protein>
<dbReference type="RefSeq" id="WP_160551609.1">
    <property type="nucleotide sequence ID" value="NZ_CP047650.1"/>
</dbReference>
<dbReference type="KEGG" id="xyk:GT347_08850"/>
<accession>A0A857J4Y4</accession>
<evidence type="ECO:0000313" key="1">
    <source>
        <dbReference type="EMBL" id="QHI98092.1"/>
    </source>
</evidence>
<sequence>MLYPASNLPAMWALLGPLIQQSPTLVFQLDRLQKTGWRIEWAAGGAEYCDWAQRTLHLRGDVSPLYAMQALAHEVRHALQRPGVIRQYPSEQAYANLMLSLEDEAVVNHLQVRWEIMRATGIDIGIVMKHPAYYDAVFSLYLKHRDVALLLSRIRMMHGWESSSLTGTCYWEASVNEWRQQFGLPPIRISPQLVEQGQALAWRLLRQEKQRLQAGSVTRRSRPPCLAR</sequence>
<dbReference type="AlphaFoldDB" id="A0A857J4Y4"/>
<name>A0A857J4Y4_9BURK</name>
<organism evidence="1 2">
    <name type="scientific">Xylophilus rhododendri</name>
    <dbReference type="NCBI Taxonomy" id="2697032"/>
    <lineage>
        <taxon>Bacteria</taxon>
        <taxon>Pseudomonadati</taxon>
        <taxon>Pseudomonadota</taxon>
        <taxon>Betaproteobacteria</taxon>
        <taxon>Burkholderiales</taxon>
        <taxon>Xylophilus</taxon>
    </lineage>
</organism>
<dbReference type="EMBL" id="CP047650">
    <property type="protein sequence ID" value="QHI98092.1"/>
    <property type="molecule type" value="Genomic_DNA"/>
</dbReference>
<reference evidence="1 2" key="1">
    <citation type="submission" date="2020-01" db="EMBL/GenBank/DDBJ databases">
        <title>Genome sequencing of strain KACC 21265.</title>
        <authorList>
            <person name="Heo J."/>
            <person name="Kim S.-J."/>
            <person name="Kim J.-S."/>
            <person name="Hong S.-B."/>
            <person name="Kwon S.-W."/>
        </authorList>
    </citation>
    <scope>NUCLEOTIDE SEQUENCE [LARGE SCALE GENOMIC DNA]</scope>
    <source>
        <strain evidence="1 2">KACC 21265</strain>
    </source>
</reference>
<evidence type="ECO:0000313" key="2">
    <source>
        <dbReference type="Proteomes" id="UP000464787"/>
    </source>
</evidence>
<keyword evidence="2" id="KW-1185">Reference proteome</keyword>
<dbReference type="Proteomes" id="UP000464787">
    <property type="component" value="Chromosome"/>
</dbReference>
<gene>
    <name evidence="1" type="ORF">GT347_08850</name>
</gene>